<protein>
    <submittedName>
        <fullName evidence="1">Uncharacterized protein</fullName>
    </submittedName>
</protein>
<gene>
    <name evidence="1" type="ORF">NC653_009054</name>
</gene>
<comment type="caution">
    <text evidence="1">The sequence shown here is derived from an EMBL/GenBank/DDBJ whole genome shotgun (WGS) entry which is preliminary data.</text>
</comment>
<proteinExistence type="predicted"/>
<dbReference type="Proteomes" id="UP001164929">
    <property type="component" value="Chromosome 3"/>
</dbReference>
<reference evidence="1" key="1">
    <citation type="journal article" date="2023" name="Mol. Ecol. Resour.">
        <title>Chromosome-level genome assembly of a triploid poplar Populus alba 'Berolinensis'.</title>
        <authorList>
            <person name="Chen S."/>
            <person name="Yu Y."/>
            <person name="Wang X."/>
            <person name="Wang S."/>
            <person name="Zhang T."/>
            <person name="Zhou Y."/>
            <person name="He R."/>
            <person name="Meng N."/>
            <person name="Wang Y."/>
            <person name="Liu W."/>
            <person name="Liu Z."/>
            <person name="Liu J."/>
            <person name="Guo Q."/>
            <person name="Huang H."/>
            <person name="Sederoff R.R."/>
            <person name="Wang G."/>
            <person name="Qu G."/>
            <person name="Chen S."/>
        </authorList>
    </citation>
    <scope>NUCLEOTIDE SEQUENCE</scope>
    <source>
        <strain evidence="1">SC-2020</strain>
    </source>
</reference>
<dbReference type="EMBL" id="JAQIZT010000003">
    <property type="protein sequence ID" value="KAJ7004049.1"/>
    <property type="molecule type" value="Genomic_DNA"/>
</dbReference>
<keyword evidence="2" id="KW-1185">Reference proteome</keyword>
<evidence type="ECO:0000313" key="1">
    <source>
        <dbReference type="EMBL" id="KAJ7004049.1"/>
    </source>
</evidence>
<evidence type="ECO:0000313" key="2">
    <source>
        <dbReference type="Proteomes" id="UP001164929"/>
    </source>
</evidence>
<accession>A0AAD6R873</accession>
<name>A0AAD6R873_9ROSI</name>
<sequence length="64" mass="7262">MMILLASFCQSMSSDMLSTISISPLMKCSEEQKSSLLHGNLTSMQSLFFNTILFISCEFIHFFI</sequence>
<organism evidence="1 2">
    <name type="scientific">Populus alba x Populus x berolinensis</name>
    <dbReference type="NCBI Taxonomy" id="444605"/>
    <lineage>
        <taxon>Eukaryota</taxon>
        <taxon>Viridiplantae</taxon>
        <taxon>Streptophyta</taxon>
        <taxon>Embryophyta</taxon>
        <taxon>Tracheophyta</taxon>
        <taxon>Spermatophyta</taxon>
        <taxon>Magnoliopsida</taxon>
        <taxon>eudicotyledons</taxon>
        <taxon>Gunneridae</taxon>
        <taxon>Pentapetalae</taxon>
        <taxon>rosids</taxon>
        <taxon>fabids</taxon>
        <taxon>Malpighiales</taxon>
        <taxon>Salicaceae</taxon>
        <taxon>Saliceae</taxon>
        <taxon>Populus</taxon>
    </lineage>
</organism>
<dbReference type="AlphaFoldDB" id="A0AAD6R873"/>